<evidence type="ECO:0000259" key="6">
    <source>
        <dbReference type="SMART" id="SM00833"/>
    </source>
</evidence>
<dbReference type="InterPro" id="IPR003495">
    <property type="entry name" value="CobW/HypB/UreG_nucleotide-bd"/>
</dbReference>
<comment type="similarity">
    <text evidence="4">Belongs to the SIMIBI class G3E GTPase family. ZNG1 subfamily.</text>
</comment>
<dbReference type="GO" id="GO:0016787">
    <property type="term" value="F:hydrolase activity"/>
    <property type="evidence" value="ECO:0007669"/>
    <property type="project" value="UniProtKB-KW"/>
</dbReference>
<dbReference type="STRING" id="100225.SAMN05421595_0043"/>
<evidence type="ECO:0000256" key="4">
    <source>
        <dbReference type="ARBA" id="ARBA00034320"/>
    </source>
</evidence>
<dbReference type="eggNOG" id="COG0523">
    <property type="taxonomic scope" value="Bacteria"/>
</dbReference>
<keyword evidence="8" id="KW-1185">Reference proteome</keyword>
<dbReference type="Pfam" id="PF07683">
    <property type="entry name" value="CobW_C"/>
    <property type="match status" value="1"/>
</dbReference>
<dbReference type="SUPFAM" id="SSF90002">
    <property type="entry name" value="Hypothetical protein YjiA, C-terminal domain"/>
    <property type="match status" value="1"/>
</dbReference>
<protein>
    <submittedName>
        <fullName evidence="7">Putative cobalamin synthesis protein</fullName>
    </submittedName>
</protein>
<feature type="domain" description="CobW C-terminal" evidence="6">
    <location>
        <begin position="263"/>
        <end position="354"/>
    </location>
</feature>
<dbReference type="CDD" id="cd03112">
    <property type="entry name" value="CobW-like"/>
    <property type="match status" value="1"/>
</dbReference>
<dbReference type="Pfam" id="PF02492">
    <property type="entry name" value="cobW"/>
    <property type="match status" value="1"/>
</dbReference>
<dbReference type="InterPro" id="IPR011629">
    <property type="entry name" value="CobW-like_C"/>
</dbReference>
<dbReference type="InterPro" id="IPR027417">
    <property type="entry name" value="P-loop_NTPase"/>
</dbReference>
<name>K6WAG6_9MICO</name>
<organism evidence="7 8">
    <name type="scientific">Austwickia chelonae NBRC 105200</name>
    <dbReference type="NCBI Taxonomy" id="1184607"/>
    <lineage>
        <taxon>Bacteria</taxon>
        <taxon>Bacillati</taxon>
        <taxon>Actinomycetota</taxon>
        <taxon>Actinomycetes</taxon>
        <taxon>Micrococcales</taxon>
        <taxon>Dermatophilaceae</taxon>
        <taxon>Austwickia</taxon>
    </lineage>
</organism>
<dbReference type="InterPro" id="IPR036627">
    <property type="entry name" value="CobW-likC_sf"/>
</dbReference>
<reference evidence="7 8" key="1">
    <citation type="submission" date="2012-08" db="EMBL/GenBank/DDBJ databases">
        <title>Whole genome shotgun sequence of Austwickia chelonae NBRC 105200.</title>
        <authorList>
            <person name="Yoshida I."/>
            <person name="Hosoyama A."/>
            <person name="Tsuchikane K."/>
            <person name="Katsumata H."/>
            <person name="Ando Y."/>
            <person name="Ohji S."/>
            <person name="Hamada M."/>
            <person name="Tamura T."/>
            <person name="Yamazoe A."/>
            <person name="Yamazaki S."/>
            <person name="Fujita N."/>
        </authorList>
    </citation>
    <scope>NUCLEOTIDE SEQUENCE [LARGE SCALE GENOMIC DNA]</scope>
    <source>
        <strain evidence="7 8">NBRC 105200</strain>
    </source>
</reference>
<gene>
    <name evidence="7" type="ORF">AUCHE_17_00440</name>
</gene>
<dbReference type="EMBL" id="BAGZ01000017">
    <property type="protein sequence ID" value="GAB78832.1"/>
    <property type="molecule type" value="Genomic_DNA"/>
</dbReference>
<comment type="caution">
    <text evidence="7">The sequence shown here is derived from an EMBL/GenBank/DDBJ whole genome shotgun (WGS) entry which is preliminary data.</text>
</comment>
<keyword evidence="1" id="KW-0547">Nucleotide-binding</keyword>
<dbReference type="PANTHER" id="PTHR13748">
    <property type="entry name" value="COBW-RELATED"/>
    <property type="match status" value="1"/>
</dbReference>
<dbReference type="AlphaFoldDB" id="K6WAG6"/>
<accession>K6WAG6</accession>
<evidence type="ECO:0000256" key="1">
    <source>
        <dbReference type="ARBA" id="ARBA00022741"/>
    </source>
</evidence>
<dbReference type="PANTHER" id="PTHR13748:SF62">
    <property type="entry name" value="COBW DOMAIN-CONTAINING PROTEIN"/>
    <property type="match status" value="1"/>
</dbReference>
<dbReference type="RefSeq" id="WP_006503589.1">
    <property type="nucleotide sequence ID" value="NZ_BAGZ01000017.1"/>
</dbReference>
<dbReference type="Gene3D" id="3.40.50.300">
    <property type="entry name" value="P-loop containing nucleotide triphosphate hydrolases"/>
    <property type="match status" value="1"/>
</dbReference>
<evidence type="ECO:0000313" key="8">
    <source>
        <dbReference type="Proteomes" id="UP000008495"/>
    </source>
</evidence>
<evidence type="ECO:0000256" key="2">
    <source>
        <dbReference type="ARBA" id="ARBA00022801"/>
    </source>
</evidence>
<dbReference type="SMART" id="SM00833">
    <property type="entry name" value="CobW_C"/>
    <property type="match status" value="1"/>
</dbReference>
<dbReference type="Gene3D" id="3.30.1220.10">
    <property type="entry name" value="CobW-like, C-terminal domain"/>
    <property type="match status" value="1"/>
</dbReference>
<sequence length="374" mass="39656">MARTTRRRIPVVVLAGGLGSGKTTVLNHLLARGSGRIGVIINDFGDINVDAFLVRGHVDATTTIAGGCLCCLADPSQLDAALARLSGPSSDLDVIVVEASGLAEPRAVARMVVATEVPGVRFGGVVEVVDAVAGLACLAQGVSPVAADHLRVASLLVVNKVDRVPAGEPGADPLAGLLRAVREHAPGTPLVRTSFGRIDPDLVFDAQERPEPVGQLSITDLLAEQLAEQAAQEDMRSGGACLDQSGSDCLPGHDHDRHDHDRHVAVSLDDPRPVDPRRLVAFLEERPPGLYRVKGAFWVDAPGRGGRYVVQAVGGWFSFERESPRRAGERRTQLVAIGTEVDRDEVAARMGACLSEDGPLDRVGLFELDRFVAR</sequence>
<keyword evidence="2" id="KW-0378">Hydrolase</keyword>
<keyword evidence="3" id="KW-0143">Chaperone</keyword>
<evidence type="ECO:0000256" key="3">
    <source>
        <dbReference type="ARBA" id="ARBA00023186"/>
    </source>
</evidence>
<dbReference type="SUPFAM" id="SSF52540">
    <property type="entry name" value="P-loop containing nucleoside triphosphate hydrolases"/>
    <property type="match status" value="1"/>
</dbReference>
<evidence type="ECO:0000313" key="7">
    <source>
        <dbReference type="EMBL" id="GAB78832.1"/>
    </source>
</evidence>
<proteinExistence type="inferred from homology"/>
<dbReference type="Proteomes" id="UP000008495">
    <property type="component" value="Unassembled WGS sequence"/>
</dbReference>
<comment type="catalytic activity">
    <reaction evidence="5">
        <text>GTP + H2O = GDP + phosphate + H(+)</text>
        <dbReference type="Rhea" id="RHEA:19669"/>
        <dbReference type="ChEBI" id="CHEBI:15377"/>
        <dbReference type="ChEBI" id="CHEBI:15378"/>
        <dbReference type="ChEBI" id="CHEBI:37565"/>
        <dbReference type="ChEBI" id="CHEBI:43474"/>
        <dbReference type="ChEBI" id="CHEBI:58189"/>
    </reaction>
    <physiologicalReaction direction="left-to-right" evidence="5">
        <dbReference type="Rhea" id="RHEA:19670"/>
    </physiologicalReaction>
</comment>
<dbReference type="InterPro" id="IPR051316">
    <property type="entry name" value="Zinc-reg_GTPase_activator"/>
</dbReference>
<evidence type="ECO:0000256" key="5">
    <source>
        <dbReference type="ARBA" id="ARBA00049117"/>
    </source>
</evidence>
<dbReference type="GO" id="GO:0000166">
    <property type="term" value="F:nucleotide binding"/>
    <property type="evidence" value="ECO:0007669"/>
    <property type="project" value="UniProtKB-KW"/>
</dbReference>
<dbReference type="GO" id="GO:0005737">
    <property type="term" value="C:cytoplasm"/>
    <property type="evidence" value="ECO:0007669"/>
    <property type="project" value="TreeGrafter"/>
</dbReference>